<dbReference type="InterPro" id="IPR036611">
    <property type="entry name" value="Trigger_fac_ribosome-bd_sf"/>
</dbReference>
<keyword evidence="10" id="KW-0963">Cytoplasm</keyword>
<keyword evidence="5 10" id="KW-0697">Rotamase</keyword>
<dbReference type="InterPro" id="IPR008881">
    <property type="entry name" value="Trigger_fac_ribosome-bd_bac"/>
</dbReference>
<dbReference type="Proteomes" id="UP001382935">
    <property type="component" value="Chromosome"/>
</dbReference>
<comment type="subcellular location">
    <subcellularLocation>
        <location evidence="10">Cytoplasm</location>
    </subcellularLocation>
    <text evidence="10">About half TF is bound to the ribosome near the polypeptide exit tunnel while the other half is free in the cytoplasm.</text>
</comment>
<evidence type="ECO:0000256" key="8">
    <source>
        <dbReference type="ARBA" id="ARBA00024849"/>
    </source>
</evidence>
<name>A0ABZ2G1N2_9SPHN</name>
<organism evidence="15 16">
    <name type="scientific">Sphingomonas kaistensis</name>
    <dbReference type="NCBI Taxonomy" id="298708"/>
    <lineage>
        <taxon>Bacteria</taxon>
        <taxon>Pseudomonadati</taxon>
        <taxon>Pseudomonadota</taxon>
        <taxon>Alphaproteobacteria</taxon>
        <taxon>Sphingomonadales</taxon>
        <taxon>Sphingomonadaceae</taxon>
        <taxon>Sphingomonas</taxon>
    </lineage>
</organism>
<feature type="region of interest" description="Disordered" evidence="13">
    <location>
        <begin position="443"/>
        <end position="540"/>
    </location>
</feature>
<dbReference type="Pfam" id="PF05698">
    <property type="entry name" value="Trigger_C"/>
    <property type="match status" value="1"/>
</dbReference>
<feature type="domain" description="PPIase FKBP-type" evidence="14">
    <location>
        <begin position="164"/>
        <end position="247"/>
    </location>
</feature>
<dbReference type="Pfam" id="PF00254">
    <property type="entry name" value="FKBP_C"/>
    <property type="match status" value="1"/>
</dbReference>
<dbReference type="Gene3D" id="3.30.70.1050">
    <property type="entry name" value="Trigger factor ribosome-binding domain"/>
    <property type="match status" value="1"/>
</dbReference>
<comment type="catalytic activity">
    <reaction evidence="1 10 11">
        <text>[protein]-peptidylproline (omega=180) = [protein]-peptidylproline (omega=0)</text>
        <dbReference type="Rhea" id="RHEA:16237"/>
        <dbReference type="Rhea" id="RHEA-COMP:10747"/>
        <dbReference type="Rhea" id="RHEA-COMP:10748"/>
        <dbReference type="ChEBI" id="CHEBI:83833"/>
        <dbReference type="ChEBI" id="CHEBI:83834"/>
        <dbReference type="EC" id="5.2.1.8"/>
    </reaction>
</comment>
<dbReference type="SUPFAM" id="SSF54534">
    <property type="entry name" value="FKBP-like"/>
    <property type="match status" value="1"/>
</dbReference>
<comment type="domain">
    <text evidence="10">Consists of 3 domains; the N-terminus binds the ribosome, the middle domain has PPIase activity, while the C-terminus has intrinsic chaperone activity on its own.</text>
</comment>
<dbReference type="Pfam" id="PF05697">
    <property type="entry name" value="Trigger_N"/>
    <property type="match status" value="1"/>
</dbReference>
<dbReference type="SUPFAM" id="SSF102735">
    <property type="entry name" value="Trigger factor ribosome-binding domain"/>
    <property type="match status" value="1"/>
</dbReference>
<feature type="compositionally biased region" description="Basic residues" evidence="13">
    <location>
        <begin position="531"/>
        <end position="540"/>
    </location>
</feature>
<dbReference type="PROSITE" id="PS50059">
    <property type="entry name" value="FKBP_PPIASE"/>
    <property type="match status" value="1"/>
</dbReference>
<keyword evidence="10 12" id="KW-0131">Cell cycle</keyword>
<accession>A0ABZ2G1N2</accession>
<gene>
    <name evidence="10 15" type="primary">tig</name>
    <name evidence="15" type="ORF">V6R86_10045</name>
</gene>
<evidence type="ECO:0000256" key="7">
    <source>
        <dbReference type="ARBA" id="ARBA00023235"/>
    </source>
</evidence>
<feature type="compositionally biased region" description="Low complexity" evidence="13">
    <location>
        <begin position="505"/>
        <end position="517"/>
    </location>
</feature>
<sequence>MQHVEIENEGLKRAYQLTFTAAEIDERIAGEVKRIAPSIRMPGFRPGKVPANLIRKMHGDALLQDALNTTIQQGVQKLLTEQSLRPAMQPQVELKEGYEAGKDAEVTVRLETLPQIPTPQIEGLKLERLTAEADDSAVDAQVAQFASNAKRFEDAPEGKTAETGDQVVLDFVGKTSDGVAFEGGTGTDMAVEIGSGTLIPGFEDQLIGAKVGEERTLNVTFPDDYPAENLKGQPATFDVKVTAVKVAGETKIDDDFAKTLGLESLDQLKGLLRDQQTQELNGLTRTHMKRRLLDQLAAAHDFEVPPSMVEAEFANIMAQLEHEAGHESDPESAKAEIEKDKDEYRKIAERRVRLGLLLSEIGQANGVDVSNQEMNRLIAQAAQQYQPADRERFIQYIQQEPMAAAQLRAPLYEDKVVDFLFTKAEITDRAATRAEIEADLETEEGHVHGPGCGHDHGGDEKPAKAAKKAPAKGKKAAAATEEAPAAEAAETAAEVKPAAKKAKPAKGAVEAEAATPTPAEPVKDGAGAKAPAKKSKKASA</sequence>
<evidence type="ECO:0000256" key="4">
    <source>
        <dbReference type="ARBA" id="ARBA00016902"/>
    </source>
</evidence>
<dbReference type="InterPro" id="IPR037041">
    <property type="entry name" value="Trigger_fac_C_sf"/>
</dbReference>
<feature type="compositionally biased region" description="Low complexity" evidence="13">
    <location>
        <begin position="476"/>
        <end position="496"/>
    </location>
</feature>
<evidence type="ECO:0000256" key="1">
    <source>
        <dbReference type="ARBA" id="ARBA00000971"/>
    </source>
</evidence>
<evidence type="ECO:0000256" key="2">
    <source>
        <dbReference type="ARBA" id="ARBA00005464"/>
    </source>
</evidence>
<comment type="similarity">
    <text evidence="2 10 12">Belongs to the FKBP-type PPIase family. Tig subfamily.</text>
</comment>
<dbReference type="InterPro" id="IPR005215">
    <property type="entry name" value="Trig_fac"/>
</dbReference>
<keyword evidence="7 10" id="KW-0413">Isomerase</keyword>
<dbReference type="HAMAP" id="MF_00303">
    <property type="entry name" value="Trigger_factor_Tig"/>
    <property type="match status" value="1"/>
</dbReference>
<dbReference type="InterPro" id="IPR027304">
    <property type="entry name" value="Trigger_fact/SurA_dom_sf"/>
</dbReference>
<dbReference type="Gene3D" id="1.10.3120.10">
    <property type="entry name" value="Trigger factor, C-terminal domain"/>
    <property type="match status" value="1"/>
</dbReference>
<dbReference type="RefSeq" id="WP_338504275.1">
    <property type="nucleotide sequence ID" value="NZ_CP145607.1"/>
</dbReference>
<dbReference type="InterPro" id="IPR001179">
    <property type="entry name" value="PPIase_FKBP_dom"/>
</dbReference>
<dbReference type="InterPro" id="IPR008880">
    <property type="entry name" value="Trigger_fac_C"/>
</dbReference>
<comment type="function">
    <text evidence="8 10">Involved in protein export. Acts as a chaperone by maintaining the newly synthesized protein in an open conformation. Functions as a peptidyl-prolyl cis-trans isomerase.</text>
</comment>
<reference evidence="15 16" key="1">
    <citation type="submission" date="2024-02" db="EMBL/GenBank/DDBJ databases">
        <title>Full genome sequence of Sphingomonas kaistensis.</title>
        <authorList>
            <person name="Poletto B.L."/>
            <person name="Silva G."/>
            <person name="Galante D."/>
            <person name="Campos K.R."/>
            <person name="Santos M.B.N."/>
            <person name="Sacchi C.T."/>
        </authorList>
    </citation>
    <scope>NUCLEOTIDE SEQUENCE [LARGE SCALE GENOMIC DNA]</scope>
    <source>
        <strain evidence="15 16">MA4R</strain>
    </source>
</reference>
<dbReference type="Gene3D" id="3.10.50.40">
    <property type="match status" value="1"/>
</dbReference>
<proteinExistence type="inferred from homology"/>
<feature type="compositionally biased region" description="Basic residues" evidence="13">
    <location>
        <begin position="464"/>
        <end position="475"/>
    </location>
</feature>
<evidence type="ECO:0000313" key="16">
    <source>
        <dbReference type="Proteomes" id="UP001382935"/>
    </source>
</evidence>
<dbReference type="NCBIfam" id="TIGR00115">
    <property type="entry name" value="tig"/>
    <property type="match status" value="1"/>
</dbReference>
<dbReference type="InterPro" id="IPR046357">
    <property type="entry name" value="PPIase_dom_sf"/>
</dbReference>
<keyword evidence="16" id="KW-1185">Reference proteome</keyword>
<feature type="compositionally biased region" description="Basic and acidic residues" evidence="13">
    <location>
        <begin position="443"/>
        <end position="463"/>
    </location>
</feature>
<dbReference type="EMBL" id="CP145607">
    <property type="protein sequence ID" value="WWM71006.1"/>
    <property type="molecule type" value="Genomic_DNA"/>
</dbReference>
<evidence type="ECO:0000256" key="11">
    <source>
        <dbReference type="PROSITE-ProRule" id="PRU00277"/>
    </source>
</evidence>
<protein>
    <recommendedName>
        <fullName evidence="4 10">Trigger factor</fullName>
        <shortName evidence="10">TF</shortName>
        <ecNumber evidence="3 10">5.2.1.8</ecNumber>
    </recommendedName>
    <alternativeName>
        <fullName evidence="9 10">PPIase</fullName>
    </alternativeName>
</protein>
<evidence type="ECO:0000256" key="10">
    <source>
        <dbReference type="HAMAP-Rule" id="MF_00303"/>
    </source>
</evidence>
<evidence type="ECO:0000256" key="3">
    <source>
        <dbReference type="ARBA" id="ARBA00013194"/>
    </source>
</evidence>
<evidence type="ECO:0000259" key="14">
    <source>
        <dbReference type="PROSITE" id="PS50059"/>
    </source>
</evidence>
<evidence type="ECO:0000256" key="13">
    <source>
        <dbReference type="SAM" id="MobiDB-lite"/>
    </source>
</evidence>
<evidence type="ECO:0000256" key="5">
    <source>
        <dbReference type="ARBA" id="ARBA00023110"/>
    </source>
</evidence>
<dbReference type="SUPFAM" id="SSF109998">
    <property type="entry name" value="Triger factor/SurA peptide-binding domain-like"/>
    <property type="match status" value="1"/>
</dbReference>
<keyword evidence="6 10" id="KW-0143">Chaperone</keyword>
<evidence type="ECO:0000256" key="12">
    <source>
        <dbReference type="RuleBase" id="RU003914"/>
    </source>
</evidence>
<evidence type="ECO:0000313" key="15">
    <source>
        <dbReference type="EMBL" id="WWM71006.1"/>
    </source>
</evidence>
<dbReference type="GO" id="GO:0003755">
    <property type="term" value="F:peptidyl-prolyl cis-trans isomerase activity"/>
    <property type="evidence" value="ECO:0007669"/>
    <property type="project" value="UniProtKB-EC"/>
</dbReference>
<dbReference type="EC" id="5.2.1.8" evidence="3 10"/>
<evidence type="ECO:0000256" key="9">
    <source>
        <dbReference type="ARBA" id="ARBA00029986"/>
    </source>
</evidence>
<keyword evidence="10 12" id="KW-0132">Cell division</keyword>
<evidence type="ECO:0000256" key="6">
    <source>
        <dbReference type="ARBA" id="ARBA00023186"/>
    </source>
</evidence>